<accession>A0A1W1IDH5</accession>
<dbReference type="InterPro" id="IPR014825">
    <property type="entry name" value="DNA_alkylation"/>
</dbReference>
<dbReference type="InterPro" id="IPR016024">
    <property type="entry name" value="ARM-type_fold"/>
</dbReference>
<reference evidence="2" key="1">
    <citation type="submission" date="2016-04" db="EMBL/GenBank/DDBJ databases">
        <authorList>
            <person name="Strepis N."/>
        </authorList>
    </citation>
    <scope>NUCLEOTIDE SEQUENCE [LARGE SCALE GENOMIC DNA]</scope>
</reference>
<dbReference type="Gene3D" id="1.25.10.90">
    <property type="match status" value="1"/>
</dbReference>
<sequence length="239" mass="28513">MSNIIEQVRQELINNSDETTKESGKRFFKEEVRFYGVKTMTVSRISKEAFKSIKKLSKKEIFDLCEQLWLSGMMEESFIACNWAYAINKQYTEDDFLLFERWVNEYVTNWASCDTFCNHTIGTFLEMYPLYIEKLKDWTKSQNRWVRRASAVSLIIPARKGLFKDDIFEIADRLLLDKDDLVQKGYGWMLKSLCTKYEDDVYQYVLSKRDIMPRTALRYAIEKMPPPRKLEAMKREKKK</sequence>
<evidence type="ECO:0000313" key="1">
    <source>
        <dbReference type="EMBL" id="SLM51040.1"/>
    </source>
</evidence>
<dbReference type="CDD" id="cd06561">
    <property type="entry name" value="AlkD_like"/>
    <property type="match status" value="1"/>
</dbReference>
<dbReference type="STRING" id="43064.SAMN04488086_12213"/>
<gene>
    <name evidence="1" type="ORF">TPAS_715</name>
</gene>
<dbReference type="Proteomes" id="UP000195985">
    <property type="component" value="Unassembled WGS sequence"/>
</dbReference>
<dbReference type="Pfam" id="PF08713">
    <property type="entry name" value="DNA_alkylation"/>
    <property type="match status" value="1"/>
</dbReference>
<dbReference type="OrthoDB" id="9775346at2"/>
<dbReference type="RefSeq" id="WP_086941919.1">
    <property type="nucleotide sequence ID" value="NZ_FONM01000022.1"/>
</dbReference>
<proteinExistence type="predicted"/>
<dbReference type="SUPFAM" id="SSF48371">
    <property type="entry name" value="ARM repeat"/>
    <property type="match status" value="1"/>
</dbReference>
<dbReference type="PANTHER" id="PTHR34070">
    <property type="entry name" value="ARMADILLO-TYPE FOLD"/>
    <property type="match status" value="1"/>
</dbReference>
<name>A0A1W1IDH5_9LACT</name>
<organism evidence="1 2">
    <name type="scientific">Trichococcus pasteurii</name>
    <dbReference type="NCBI Taxonomy" id="43064"/>
    <lineage>
        <taxon>Bacteria</taxon>
        <taxon>Bacillati</taxon>
        <taxon>Bacillota</taxon>
        <taxon>Bacilli</taxon>
        <taxon>Lactobacillales</taxon>
        <taxon>Carnobacteriaceae</taxon>
        <taxon>Trichococcus</taxon>
    </lineage>
</organism>
<evidence type="ECO:0000313" key="2">
    <source>
        <dbReference type="Proteomes" id="UP000195985"/>
    </source>
</evidence>
<dbReference type="PANTHER" id="PTHR34070:SF1">
    <property type="entry name" value="DNA ALKYLATION REPAIR PROTEIN"/>
    <property type="match status" value="1"/>
</dbReference>
<keyword evidence="2" id="KW-1185">Reference proteome</keyword>
<dbReference type="AlphaFoldDB" id="A0A1W1IDH5"/>
<protein>
    <submittedName>
        <fullName evidence="1">Armadillo-type fold</fullName>
    </submittedName>
</protein>
<dbReference type="EMBL" id="FWEY01000002">
    <property type="protein sequence ID" value="SLM51040.1"/>
    <property type="molecule type" value="Genomic_DNA"/>
</dbReference>